<evidence type="ECO:0000256" key="4">
    <source>
        <dbReference type="ARBA" id="ARBA00022737"/>
    </source>
</evidence>
<feature type="domain" description="EF-hand" evidence="6">
    <location>
        <begin position="2"/>
        <end position="37"/>
    </location>
</feature>
<name>A0A0D6R2J9_ARACU</name>
<dbReference type="PROSITE" id="PS00018">
    <property type="entry name" value="EF_HAND_1"/>
    <property type="match status" value="1"/>
</dbReference>
<dbReference type="InterPro" id="IPR002048">
    <property type="entry name" value="EF_hand_dom"/>
</dbReference>
<dbReference type="Pfam" id="PF13499">
    <property type="entry name" value="EF-hand_7"/>
    <property type="match status" value="1"/>
</dbReference>
<keyword evidence="2" id="KW-0963">Cytoplasm</keyword>
<dbReference type="SUPFAM" id="SSF47473">
    <property type="entry name" value="EF-hand"/>
    <property type="match status" value="1"/>
</dbReference>
<dbReference type="CDD" id="cd16185">
    <property type="entry name" value="EFh_PEF_ALG-2_like"/>
    <property type="match status" value="1"/>
</dbReference>
<dbReference type="InterPro" id="IPR018247">
    <property type="entry name" value="EF_Hand_1_Ca_BS"/>
</dbReference>
<evidence type="ECO:0000256" key="1">
    <source>
        <dbReference type="ARBA" id="ARBA00004496"/>
    </source>
</evidence>
<evidence type="ECO:0000256" key="5">
    <source>
        <dbReference type="ARBA" id="ARBA00022837"/>
    </source>
</evidence>
<organism evidence="7">
    <name type="scientific">Araucaria cunninghamii</name>
    <name type="common">Hoop pine</name>
    <name type="synonym">Moreton Bay pine</name>
    <dbReference type="NCBI Taxonomy" id="56994"/>
    <lineage>
        <taxon>Eukaryota</taxon>
        <taxon>Viridiplantae</taxon>
        <taxon>Streptophyta</taxon>
        <taxon>Embryophyta</taxon>
        <taxon>Tracheophyta</taxon>
        <taxon>Spermatophyta</taxon>
        <taxon>Pinopsida</taxon>
        <taxon>Pinidae</taxon>
        <taxon>Conifers II</taxon>
        <taxon>Araucariales</taxon>
        <taxon>Araucariaceae</taxon>
        <taxon>Araucaria</taxon>
    </lineage>
</organism>
<dbReference type="PANTHER" id="PTHR46212">
    <property type="entry name" value="PEFLIN"/>
    <property type="match status" value="1"/>
</dbReference>
<dbReference type="InterPro" id="IPR011992">
    <property type="entry name" value="EF-hand-dom_pair"/>
</dbReference>
<dbReference type="InterPro" id="IPR051426">
    <property type="entry name" value="Peflin/Sorcin_CaBP"/>
</dbReference>
<dbReference type="PROSITE" id="PS50222">
    <property type="entry name" value="EF_HAND_2"/>
    <property type="match status" value="2"/>
</dbReference>
<feature type="domain" description="EF-hand" evidence="6">
    <location>
        <begin position="38"/>
        <end position="73"/>
    </location>
</feature>
<dbReference type="GO" id="GO:0048306">
    <property type="term" value="F:calcium-dependent protein binding"/>
    <property type="evidence" value="ECO:0007669"/>
    <property type="project" value="UniProtKB-ARBA"/>
</dbReference>
<accession>A0A0D6R2J9</accession>
<dbReference type="SMART" id="SM00054">
    <property type="entry name" value="EFh"/>
    <property type="match status" value="2"/>
</dbReference>
<evidence type="ECO:0000256" key="2">
    <source>
        <dbReference type="ARBA" id="ARBA00022490"/>
    </source>
</evidence>
<dbReference type="GO" id="GO:0005737">
    <property type="term" value="C:cytoplasm"/>
    <property type="evidence" value="ECO:0007669"/>
    <property type="project" value="UniProtKB-SubCell"/>
</dbReference>
<dbReference type="AlphaFoldDB" id="A0A0D6R2J9"/>
<dbReference type="PANTHER" id="PTHR46212:SF3">
    <property type="entry name" value="GH27120P"/>
    <property type="match status" value="1"/>
</dbReference>
<dbReference type="GO" id="GO:0005509">
    <property type="term" value="F:calcium ion binding"/>
    <property type="evidence" value="ECO:0007669"/>
    <property type="project" value="InterPro"/>
</dbReference>
<dbReference type="EMBL" id="GCKF01035131">
    <property type="protein sequence ID" value="JAG97034.1"/>
    <property type="molecule type" value="Transcribed_RNA"/>
</dbReference>
<sequence length="169" mass="19525">MASEESLRRWFESVDVHKTGNINAQDLQQALAAGNLQFSDSVVQQMIRMHDVDRNGIMSFEEFVVLNRFLSKVQNAYIIVERGRGFLTLNDVYEALTKAGYTLDQPAFYTLCQSFDRTKQGRFRLDDFISLCIFVQSARNLFTTFDTTRQGRITLDFNQFVYCAANCRI</sequence>
<comment type="subcellular location">
    <subcellularLocation>
        <location evidence="1">Cytoplasm</location>
    </subcellularLocation>
</comment>
<reference evidence="7" key="1">
    <citation type="submission" date="2015-03" db="EMBL/GenBank/DDBJ databases">
        <title>A transcriptome of Araucaria cunninghamii, an australian fine timber species.</title>
        <authorList>
            <person name="Jing Yi C.J.Y."/>
            <person name="Yin San L.Y.S."/>
            <person name="Abdul Karim S.S."/>
            <person name="Wan Azmi N.N."/>
            <person name="Hercus R.R."/>
            <person name="Croft L.L."/>
        </authorList>
    </citation>
    <scope>NUCLEOTIDE SEQUENCE</scope>
    <source>
        <strain evidence="7">MI0301</strain>
        <tissue evidence="7">Leaf</tissue>
    </source>
</reference>
<proteinExistence type="predicted"/>
<keyword evidence="5" id="KW-0106">Calcium</keyword>
<evidence type="ECO:0000256" key="3">
    <source>
        <dbReference type="ARBA" id="ARBA00022723"/>
    </source>
</evidence>
<keyword evidence="3" id="KW-0479">Metal-binding</keyword>
<dbReference type="Gene3D" id="1.10.238.10">
    <property type="entry name" value="EF-hand"/>
    <property type="match status" value="1"/>
</dbReference>
<protein>
    <recommendedName>
        <fullName evidence="6">EF-hand domain-containing protein</fullName>
    </recommendedName>
</protein>
<evidence type="ECO:0000313" key="7">
    <source>
        <dbReference type="EMBL" id="JAG97034.1"/>
    </source>
</evidence>
<evidence type="ECO:0000259" key="6">
    <source>
        <dbReference type="PROSITE" id="PS50222"/>
    </source>
</evidence>
<keyword evidence="4" id="KW-0677">Repeat</keyword>